<dbReference type="SUPFAM" id="SSF46973">
    <property type="entry name" value="Enzyme IIa from lactose specific PTS, IIa-lac"/>
    <property type="match status" value="1"/>
</dbReference>
<dbReference type="PANTHER" id="PTHR34382:SF7">
    <property type="entry name" value="PTS SYSTEM N,N'-DIACETYLCHITOBIOSE-SPECIFIC EIIA COMPONENT"/>
    <property type="match status" value="1"/>
</dbReference>
<evidence type="ECO:0000256" key="5">
    <source>
        <dbReference type="PIRSR" id="PIRSR000699-1"/>
    </source>
</evidence>
<dbReference type="Proteomes" id="UP000095558">
    <property type="component" value="Unassembled WGS sequence"/>
</dbReference>
<dbReference type="Gene3D" id="1.20.58.80">
    <property type="entry name" value="Phosphotransferase system, lactose/cellobiose-type IIA subunit"/>
    <property type="match status" value="1"/>
</dbReference>
<dbReference type="PIRSF" id="PIRSF000699">
    <property type="entry name" value="PTS_IILac_III"/>
    <property type="match status" value="1"/>
</dbReference>
<dbReference type="CDD" id="cd00215">
    <property type="entry name" value="PTS_IIA_lac"/>
    <property type="match status" value="1"/>
</dbReference>
<keyword evidence="3 8" id="KW-0808">Transferase</keyword>
<feature type="binding site" evidence="6">
    <location>
        <position position="80"/>
    </location>
    <ligand>
        <name>Mg(2+)</name>
        <dbReference type="ChEBI" id="CHEBI:18420"/>
        <note>ligand shared between all trimeric partners</note>
    </ligand>
</feature>
<protein>
    <submittedName>
        <fullName evidence="8">PTS system lichenan-specific transporter subunit IIA</fullName>
        <ecNumber evidence="8">2.7.1.-</ecNumber>
    </submittedName>
</protein>
<evidence type="ECO:0000313" key="8">
    <source>
        <dbReference type="EMBL" id="CUN70153.1"/>
    </source>
</evidence>
<dbReference type="OrthoDB" id="389577at2"/>
<dbReference type="RefSeq" id="WP_055275282.1">
    <property type="nucleotide sequence ID" value="NZ_CYYT01000014.1"/>
</dbReference>
<dbReference type="InterPro" id="IPR003188">
    <property type="entry name" value="PTS_IIA_lac/cel"/>
</dbReference>
<evidence type="ECO:0000256" key="2">
    <source>
        <dbReference type="ARBA" id="ARBA00022597"/>
    </source>
</evidence>
<feature type="active site" description="Tele-phosphohistidine intermediate" evidence="5">
    <location>
        <position position="77"/>
    </location>
</feature>
<dbReference type="EMBL" id="CYZV01000004">
    <property type="protein sequence ID" value="CUN70153.1"/>
    <property type="molecule type" value="Genomic_DNA"/>
</dbReference>
<keyword evidence="1" id="KW-0813">Transport</keyword>
<feature type="modified residue" description="Phosphohistidine; by HPr" evidence="7">
    <location>
        <position position="77"/>
    </location>
</feature>
<dbReference type="GO" id="GO:0046872">
    <property type="term" value="F:metal ion binding"/>
    <property type="evidence" value="ECO:0007669"/>
    <property type="project" value="UniProtKB-KW"/>
</dbReference>
<proteinExistence type="predicted"/>
<evidence type="ECO:0000313" key="9">
    <source>
        <dbReference type="Proteomes" id="UP000095558"/>
    </source>
</evidence>
<dbReference type="PANTHER" id="PTHR34382">
    <property type="entry name" value="PTS SYSTEM N,N'-DIACETYLCHITOBIOSE-SPECIFIC EIIA COMPONENT"/>
    <property type="match status" value="1"/>
</dbReference>
<name>A0A174DWW1_9CLOT</name>
<keyword evidence="6" id="KW-0460">Magnesium</keyword>
<dbReference type="InterPro" id="IPR036542">
    <property type="entry name" value="PTS_IIA_lac/cel_sf"/>
</dbReference>
<keyword evidence="2" id="KW-0762">Sugar transport</keyword>
<sequence length="108" mass="12138">MNEELMEISFGLIANAGEAKGLAYDALSKAKAGNFEEAKELINKSKEEMHKAHAFQTKLITEEASGNSVEVNVLLIHAQDHLMNAMNFQQLAEEFIEVYERLVKLENK</sequence>
<keyword evidence="6" id="KW-0479">Metal-binding</keyword>
<comment type="cofactor">
    <cofactor evidence="6">
        <name>Mg(2+)</name>
        <dbReference type="ChEBI" id="CHEBI:18420"/>
    </cofactor>
    <text evidence="6">Binds 1 Mg(2+) ion per trimer.</text>
</comment>
<dbReference type="EC" id="2.7.1.-" evidence="8"/>
<organism evidence="8 9">
    <name type="scientific">Clostridium disporicum</name>
    <dbReference type="NCBI Taxonomy" id="84024"/>
    <lineage>
        <taxon>Bacteria</taxon>
        <taxon>Bacillati</taxon>
        <taxon>Bacillota</taxon>
        <taxon>Clostridia</taxon>
        <taxon>Eubacteriales</taxon>
        <taxon>Clostridiaceae</taxon>
        <taxon>Clostridium</taxon>
    </lineage>
</organism>
<evidence type="ECO:0000256" key="7">
    <source>
        <dbReference type="PROSITE-ProRule" id="PRU00418"/>
    </source>
</evidence>
<dbReference type="Pfam" id="PF02255">
    <property type="entry name" value="PTS_IIA"/>
    <property type="match status" value="1"/>
</dbReference>
<evidence type="ECO:0000256" key="4">
    <source>
        <dbReference type="ARBA" id="ARBA00022683"/>
    </source>
</evidence>
<dbReference type="GO" id="GO:0016740">
    <property type="term" value="F:transferase activity"/>
    <property type="evidence" value="ECO:0007669"/>
    <property type="project" value="UniProtKB-KW"/>
</dbReference>
<evidence type="ECO:0000256" key="3">
    <source>
        <dbReference type="ARBA" id="ARBA00022679"/>
    </source>
</evidence>
<gene>
    <name evidence="8" type="primary">chbA</name>
    <name evidence="8" type="ORF">ERS852470_00522</name>
</gene>
<accession>A0A174DWW1</accession>
<reference evidence="8 9" key="1">
    <citation type="submission" date="2015-09" db="EMBL/GenBank/DDBJ databases">
        <authorList>
            <consortium name="Pathogen Informatics"/>
        </authorList>
    </citation>
    <scope>NUCLEOTIDE SEQUENCE [LARGE SCALE GENOMIC DNA]</scope>
    <source>
        <strain evidence="8 9">2789STDY5834855</strain>
    </source>
</reference>
<evidence type="ECO:0000256" key="1">
    <source>
        <dbReference type="ARBA" id="ARBA00022448"/>
    </source>
</evidence>
<dbReference type="AlphaFoldDB" id="A0A174DWW1"/>
<dbReference type="PROSITE" id="PS51095">
    <property type="entry name" value="PTS_EIIA_TYPE_3"/>
    <property type="match status" value="1"/>
</dbReference>
<dbReference type="GO" id="GO:0009401">
    <property type="term" value="P:phosphoenolpyruvate-dependent sugar phosphotransferase system"/>
    <property type="evidence" value="ECO:0007669"/>
    <property type="project" value="UniProtKB-KW"/>
</dbReference>
<evidence type="ECO:0000256" key="6">
    <source>
        <dbReference type="PIRSR" id="PIRSR000699-2"/>
    </source>
</evidence>
<keyword evidence="4" id="KW-0598">Phosphotransferase system</keyword>